<sequence length="150" mass="15725">MLRSNRAAATMLAALGTAAATIALAAPHAGAVVTNMHVEQGQSFGSSADARGTGCSYQVTVTTDPGRTIAILDQIGDDPKTADYRQFRPSELVADASGLARTTWTPDRKGQHRIIVLELLGDDDYDVYSRRGEILVGTGINLGPACAVLP</sequence>
<dbReference type="EMBL" id="CP046171">
    <property type="protein sequence ID" value="QIS06076.1"/>
    <property type="molecule type" value="Genomic_DNA"/>
</dbReference>
<keyword evidence="1" id="KW-0732">Signal</keyword>
<feature type="chain" id="PRO_5026044009" description="Secreted protein" evidence="1">
    <location>
        <begin position="26"/>
        <end position="150"/>
    </location>
</feature>
<accession>A0A6G9XYU9</accession>
<dbReference type="Proteomes" id="UP000501705">
    <property type="component" value="Chromosome"/>
</dbReference>
<evidence type="ECO:0000313" key="2">
    <source>
        <dbReference type="EMBL" id="QIS06076.1"/>
    </source>
</evidence>
<organism evidence="2 3">
    <name type="scientific">Nocardia brasiliensis</name>
    <dbReference type="NCBI Taxonomy" id="37326"/>
    <lineage>
        <taxon>Bacteria</taxon>
        <taxon>Bacillati</taxon>
        <taxon>Actinomycetota</taxon>
        <taxon>Actinomycetes</taxon>
        <taxon>Mycobacteriales</taxon>
        <taxon>Nocardiaceae</taxon>
        <taxon>Nocardia</taxon>
    </lineage>
</organism>
<evidence type="ECO:0000313" key="3">
    <source>
        <dbReference type="Proteomes" id="UP000501705"/>
    </source>
</evidence>
<dbReference type="AlphaFoldDB" id="A0A6G9XYU9"/>
<evidence type="ECO:0000256" key="1">
    <source>
        <dbReference type="SAM" id="SignalP"/>
    </source>
</evidence>
<reference evidence="2 3" key="1">
    <citation type="journal article" date="2019" name="ACS Chem. Biol.">
        <title>Identification and Mobilization of a Cryptic Antibiotic Biosynthesis Gene Locus from a Human-Pathogenic Nocardia Isolate.</title>
        <authorList>
            <person name="Herisse M."/>
            <person name="Ishida K."/>
            <person name="Porter J.L."/>
            <person name="Howden B."/>
            <person name="Hertweck C."/>
            <person name="Stinear T.P."/>
            <person name="Pidot S.J."/>
        </authorList>
    </citation>
    <scope>NUCLEOTIDE SEQUENCE [LARGE SCALE GENOMIC DNA]</scope>
    <source>
        <strain evidence="2 3">AUSMDU00024985</strain>
    </source>
</reference>
<protein>
    <recommendedName>
        <fullName evidence="4">Secreted protein</fullName>
    </recommendedName>
</protein>
<dbReference type="RefSeq" id="WP_167465124.1">
    <property type="nucleotide sequence ID" value="NZ_CP046171.1"/>
</dbReference>
<gene>
    <name evidence="2" type="ORF">F5X71_30575</name>
</gene>
<proteinExistence type="predicted"/>
<feature type="signal peptide" evidence="1">
    <location>
        <begin position="1"/>
        <end position="25"/>
    </location>
</feature>
<evidence type="ECO:0008006" key="4">
    <source>
        <dbReference type="Google" id="ProtNLM"/>
    </source>
</evidence>
<name>A0A6G9XYU9_NOCBR</name>